<keyword evidence="2" id="KW-0694">RNA-binding</keyword>
<dbReference type="Pfam" id="PF02580">
    <property type="entry name" value="Tyr_Deacylase"/>
    <property type="match status" value="1"/>
</dbReference>
<gene>
    <name evidence="2" type="primary">dtd</name>
    <name evidence="3" type="ORF">UU74_C0012G0010</name>
</gene>
<dbReference type="FunFam" id="3.50.80.10:FF:000001">
    <property type="entry name" value="D-aminoacyl-tRNA deacylase"/>
    <property type="match status" value="1"/>
</dbReference>
<evidence type="ECO:0000256" key="2">
    <source>
        <dbReference type="HAMAP-Rule" id="MF_00518"/>
    </source>
</evidence>
<dbReference type="PANTHER" id="PTHR10472">
    <property type="entry name" value="D-TYROSYL-TRNA TYR DEACYLASE"/>
    <property type="match status" value="1"/>
</dbReference>
<dbReference type="GO" id="GO:0051500">
    <property type="term" value="F:D-tyrosyl-tRNA(Tyr) deacylase activity"/>
    <property type="evidence" value="ECO:0007669"/>
    <property type="project" value="TreeGrafter"/>
</dbReference>
<evidence type="ECO:0000313" key="3">
    <source>
        <dbReference type="EMBL" id="KKS18078.1"/>
    </source>
</evidence>
<keyword evidence="2" id="KW-0963">Cytoplasm</keyword>
<dbReference type="EMBL" id="LCBU01000012">
    <property type="protein sequence ID" value="KKS18078.1"/>
    <property type="molecule type" value="Genomic_DNA"/>
</dbReference>
<comment type="subunit">
    <text evidence="2">Homodimer.</text>
</comment>
<comment type="subcellular location">
    <subcellularLocation>
        <location evidence="2">Cytoplasm</location>
    </subcellularLocation>
</comment>
<reference evidence="3 4" key="1">
    <citation type="journal article" date="2015" name="Nature">
        <title>rRNA introns, odd ribosomes, and small enigmatic genomes across a large radiation of phyla.</title>
        <authorList>
            <person name="Brown C.T."/>
            <person name="Hug L.A."/>
            <person name="Thomas B.C."/>
            <person name="Sharon I."/>
            <person name="Castelle C.J."/>
            <person name="Singh A."/>
            <person name="Wilkins M.J."/>
            <person name="Williams K.H."/>
            <person name="Banfield J.F."/>
        </authorList>
    </citation>
    <scope>NUCLEOTIDE SEQUENCE [LARGE SCALE GENOMIC DNA]</scope>
</reference>
<comment type="domain">
    <text evidence="2">A Gly-cisPro motif from one monomer fits into the active site of the other monomer to allow specific chiral rejection of L-amino acids.</text>
</comment>
<proteinExistence type="inferred from homology"/>
<dbReference type="AlphaFoldDB" id="A0A0G0ZY52"/>
<dbReference type="Gene3D" id="3.50.80.10">
    <property type="entry name" value="D-tyrosyl-tRNA(Tyr) deacylase"/>
    <property type="match status" value="1"/>
</dbReference>
<keyword evidence="2" id="KW-0378">Hydrolase</keyword>
<dbReference type="Proteomes" id="UP000033969">
    <property type="component" value="Unassembled WGS sequence"/>
</dbReference>
<evidence type="ECO:0000313" key="4">
    <source>
        <dbReference type="Proteomes" id="UP000033969"/>
    </source>
</evidence>
<comment type="catalytic activity">
    <reaction evidence="2">
        <text>a D-aminoacyl-tRNA + H2O = a tRNA + a D-alpha-amino acid + H(+)</text>
        <dbReference type="Rhea" id="RHEA:13953"/>
        <dbReference type="Rhea" id="RHEA-COMP:10123"/>
        <dbReference type="Rhea" id="RHEA-COMP:10124"/>
        <dbReference type="ChEBI" id="CHEBI:15377"/>
        <dbReference type="ChEBI" id="CHEBI:15378"/>
        <dbReference type="ChEBI" id="CHEBI:59871"/>
        <dbReference type="ChEBI" id="CHEBI:78442"/>
        <dbReference type="ChEBI" id="CHEBI:79333"/>
        <dbReference type="EC" id="3.1.1.96"/>
    </reaction>
</comment>
<keyword evidence="2" id="KW-0820">tRNA-binding</keyword>
<dbReference type="GO" id="GO:0005737">
    <property type="term" value="C:cytoplasm"/>
    <property type="evidence" value="ECO:0007669"/>
    <property type="project" value="UniProtKB-SubCell"/>
</dbReference>
<accession>A0A0G0ZY52</accession>
<dbReference type="InterPro" id="IPR023509">
    <property type="entry name" value="DTD-like_sf"/>
</dbReference>
<dbReference type="PANTHER" id="PTHR10472:SF5">
    <property type="entry name" value="D-AMINOACYL-TRNA DEACYLASE 1"/>
    <property type="match status" value="1"/>
</dbReference>
<comment type="function">
    <text evidence="2">An aminoacyl-tRNA editing enzyme that deacylates mischarged D-aminoacyl-tRNAs. Also deacylates mischarged glycyl-tRNA(Ala), protecting cells against glycine mischarging by AlaRS. Acts via tRNA-based rather than protein-based catalysis; rejects L-amino acids rather than detecting D-amino acids in the active site. By recycling D-aminoacyl-tRNA to D-amino acids and free tRNA molecules, this enzyme counteracts the toxicity associated with the formation of D-aminoacyl-tRNA entities in vivo and helps enforce protein L-homochirality.</text>
</comment>
<dbReference type="GO" id="GO:0000049">
    <property type="term" value="F:tRNA binding"/>
    <property type="evidence" value="ECO:0007669"/>
    <property type="project" value="UniProtKB-UniRule"/>
</dbReference>
<dbReference type="SUPFAM" id="SSF69500">
    <property type="entry name" value="DTD-like"/>
    <property type="match status" value="1"/>
</dbReference>
<comment type="caution">
    <text evidence="3">The sequence shown here is derived from an EMBL/GenBank/DDBJ whole genome shotgun (WGS) entry which is preliminary data.</text>
</comment>
<organism evidence="3 4">
    <name type="scientific">Candidatus Woesebacteria bacterium GW2011_GWA1_41_7</name>
    <dbReference type="NCBI Taxonomy" id="1618556"/>
    <lineage>
        <taxon>Bacteria</taxon>
        <taxon>Candidatus Woeseibacteriota</taxon>
    </lineage>
</organism>
<dbReference type="GO" id="GO:0019478">
    <property type="term" value="P:D-amino acid catabolic process"/>
    <property type="evidence" value="ECO:0007669"/>
    <property type="project" value="UniProtKB-UniRule"/>
</dbReference>
<dbReference type="EC" id="3.1.1.96" evidence="2"/>
<dbReference type="GO" id="GO:0043908">
    <property type="term" value="F:Ser(Gly)-tRNA(Ala) hydrolase activity"/>
    <property type="evidence" value="ECO:0007669"/>
    <property type="project" value="UniProtKB-UniRule"/>
</dbReference>
<feature type="short sequence motif" description="Gly-cisPro motif, important for rejection of L-amino acids" evidence="2">
    <location>
        <begin position="139"/>
        <end position="140"/>
    </location>
</feature>
<comment type="catalytic activity">
    <reaction evidence="2">
        <text>glycyl-tRNA(Ala) + H2O = tRNA(Ala) + glycine + H(+)</text>
        <dbReference type="Rhea" id="RHEA:53744"/>
        <dbReference type="Rhea" id="RHEA-COMP:9657"/>
        <dbReference type="Rhea" id="RHEA-COMP:13640"/>
        <dbReference type="ChEBI" id="CHEBI:15377"/>
        <dbReference type="ChEBI" id="CHEBI:15378"/>
        <dbReference type="ChEBI" id="CHEBI:57305"/>
        <dbReference type="ChEBI" id="CHEBI:78442"/>
        <dbReference type="ChEBI" id="CHEBI:78522"/>
    </reaction>
</comment>
<sequence>MKLVIQRVEKARVFRESDKKTVGEIGRGLFVLVGFKKGDSEKDVEDLADKLAKLRVMGDDRQKMNLSVKDVGAEILVVSQFTLYADTEGGNRPSFIEAEDPLKAKELYELFIKKLIEKDIKVETGSFGDYMQIEATLDGPVTIIYSD</sequence>
<dbReference type="GO" id="GO:0106026">
    <property type="term" value="F:Gly-tRNA(Ala) deacylase activity"/>
    <property type="evidence" value="ECO:0007669"/>
    <property type="project" value="UniProtKB-UniRule"/>
</dbReference>
<comment type="similarity">
    <text evidence="1 2">Belongs to the DTD family.</text>
</comment>
<dbReference type="NCBIfam" id="TIGR00256">
    <property type="entry name" value="D-aminoacyl-tRNA deacylase"/>
    <property type="match status" value="1"/>
</dbReference>
<dbReference type="EC" id="3.1.1.-" evidence="2"/>
<dbReference type="HAMAP" id="MF_00518">
    <property type="entry name" value="Deacylase_Dtd"/>
    <property type="match status" value="1"/>
</dbReference>
<evidence type="ECO:0000256" key="1">
    <source>
        <dbReference type="ARBA" id="ARBA00009673"/>
    </source>
</evidence>
<name>A0A0G0ZY52_9BACT</name>
<dbReference type="PATRIC" id="fig|1618556.3.peg.186"/>
<protein>
    <recommendedName>
        <fullName evidence="2">D-aminoacyl-tRNA deacylase</fullName>
        <shortName evidence="2">DTD</shortName>
        <ecNumber evidence="2">3.1.1.96</ecNumber>
    </recommendedName>
    <alternativeName>
        <fullName evidence="2">Gly-tRNA(Ala) deacylase</fullName>
        <ecNumber evidence="2">3.1.1.-</ecNumber>
    </alternativeName>
</protein>
<dbReference type="InterPro" id="IPR003732">
    <property type="entry name" value="Daa-tRNA_deacyls_DTD"/>
</dbReference>